<dbReference type="GO" id="GO:0008104">
    <property type="term" value="P:intracellular protein localization"/>
    <property type="evidence" value="ECO:0007669"/>
    <property type="project" value="UniProtKB-ARBA"/>
</dbReference>
<evidence type="ECO:0000256" key="2">
    <source>
        <dbReference type="ARBA" id="ARBA00004651"/>
    </source>
</evidence>
<comment type="function">
    <text evidence="16">Cadherins are calcium-dependent cell adhesion proteins.</text>
</comment>
<dbReference type="EMBL" id="CAQQ02091390">
    <property type="status" value="NOT_ANNOTATED_CDS"/>
    <property type="molecule type" value="Genomic_DNA"/>
</dbReference>
<dbReference type="GO" id="GO:0045296">
    <property type="term" value="F:cadherin binding"/>
    <property type="evidence" value="ECO:0007669"/>
    <property type="project" value="TreeGrafter"/>
</dbReference>
<dbReference type="InterPro" id="IPR027397">
    <property type="entry name" value="Catenin-bd_sf"/>
</dbReference>
<keyword evidence="11" id="KW-1015">Disulfide bond</keyword>
<dbReference type="EMBL" id="CAQQ02091389">
    <property type="status" value="NOT_ANNOTATED_CDS"/>
    <property type="molecule type" value="Genomic_DNA"/>
</dbReference>
<evidence type="ECO:0000313" key="21">
    <source>
        <dbReference type="EnsemblMetazoa" id="MESCA000439-PA"/>
    </source>
</evidence>
<evidence type="ECO:0000256" key="15">
    <source>
        <dbReference type="RuleBase" id="RU003318"/>
    </source>
</evidence>
<dbReference type="GO" id="GO:0001736">
    <property type="term" value="P:establishment of planar polarity"/>
    <property type="evidence" value="ECO:0007669"/>
    <property type="project" value="UniProtKB-ARBA"/>
</dbReference>
<dbReference type="GO" id="GO:0007043">
    <property type="term" value="P:cell-cell junction assembly"/>
    <property type="evidence" value="ECO:0007669"/>
    <property type="project" value="TreeGrafter"/>
</dbReference>
<keyword evidence="9 18" id="KW-1133">Transmembrane helix</keyword>
<evidence type="ECO:0000256" key="18">
    <source>
        <dbReference type="SAM" id="Phobius"/>
    </source>
</evidence>
<feature type="compositionally biased region" description="Acidic residues" evidence="17">
    <location>
        <begin position="888"/>
        <end position="907"/>
    </location>
</feature>
<dbReference type="InterPro" id="IPR056370">
    <property type="entry name" value="Shg-like_Ig-like"/>
</dbReference>
<keyword evidence="4 15" id="KW-0812">Transmembrane</keyword>
<feature type="domain" description="Laminin G" evidence="19">
    <location>
        <begin position="546"/>
        <end position="715"/>
    </location>
</feature>
<dbReference type="FunFam" id="4.10.900.10:FF:000012">
    <property type="entry name" value="Putative DE-cadherin"/>
    <property type="match status" value="1"/>
</dbReference>
<dbReference type="InterPro" id="IPR039808">
    <property type="entry name" value="Cadherin"/>
</dbReference>
<dbReference type="GO" id="GO:0005509">
    <property type="term" value="F:calcium ion binding"/>
    <property type="evidence" value="ECO:0007669"/>
    <property type="project" value="UniProtKB-UniRule"/>
</dbReference>
<dbReference type="HOGENOM" id="CLU_014870_0_0_1"/>
<dbReference type="InterPro" id="IPR015919">
    <property type="entry name" value="Cadherin-like_sf"/>
</dbReference>
<evidence type="ECO:0000313" key="22">
    <source>
        <dbReference type="Proteomes" id="UP000015102"/>
    </source>
</evidence>
<reference evidence="21" key="2">
    <citation type="submission" date="2015-06" db="UniProtKB">
        <authorList>
            <consortium name="EnsemblMetazoa"/>
        </authorList>
    </citation>
    <scope>IDENTIFICATION</scope>
</reference>
<dbReference type="CDD" id="cd11304">
    <property type="entry name" value="Cadherin_repeat"/>
    <property type="match status" value="3"/>
</dbReference>
<dbReference type="InterPro" id="IPR013320">
    <property type="entry name" value="ConA-like_dom_sf"/>
</dbReference>
<evidence type="ECO:0000256" key="11">
    <source>
        <dbReference type="ARBA" id="ARBA00023157"/>
    </source>
</evidence>
<feature type="region of interest" description="Disordered" evidence="17">
    <location>
        <begin position="887"/>
        <end position="907"/>
    </location>
</feature>
<dbReference type="GO" id="GO:0009887">
    <property type="term" value="P:animal organ morphogenesis"/>
    <property type="evidence" value="ECO:0007669"/>
    <property type="project" value="UniProtKB-ARBA"/>
</dbReference>
<dbReference type="GO" id="GO:0044331">
    <property type="term" value="P:cell-cell adhesion mediated by cadherin"/>
    <property type="evidence" value="ECO:0007669"/>
    <property type="project" value="TreeGrafter"/>
</dbReference>
<evidence type="ECO:0000256" key="1">
    <source>
        <dbReference type="ARBA" id="ARBA00004251"/>
    </source>
</evidence>
<dbReference type="PROSITE" id="PS00022">
    <property type="entry name" value="EGF_1"/>
    <property type="match status" value="1"/>
</dbReference>
<dbReference type="Gene3D" id="2.60.40.60">
    <property type="entry name" value="Cadherins"/>
    <property type="match status" value="3"/>
</dbReference>
<dbReference type="Gene3D" id="2.60.120.200">
    <property type="match status" value="1"/>
</dbReference>
<dbReference type="GO" id="GO:0007424">
    <property type="term" value="P:open tracheal system development"/>
    <property type="evidence" value="ECO:0007669"/>
    <property type="project" value="UniProtKB-ARBA"/>
</dbReference>
<dbReference type="CDD" id="cd00110">
    <property type="entry name" value="LamG"/>
    <property type="match status" value="1"/>
</dbReference>
<dbReference type="PROSITE" id="PS50268">
    <property type="entry name" value="CADHERIN_2"/>
    <property type="match status" value="3"/>
</dbReference>
<dbReference type="Proteomes" id="UP000015102">
    <property type="component" value="Unassembled WGS sequence"/>
</dbReference>
<keyword evidence="3" id="KW-0245">EGF-like domain</keyword>
<dbReference type="SMART" id="SM00112">
    <property type="entry name" value="CA"/>
    <property type="match status" value="3"/>
</dbReference>
<keyword evidence="6" id="KW-0677">Repeat</keyword>
<dbReference type="GO" id="GO:0030855">
    <property type="term" value="P:epithelial cell differentiation"/>
    <property type="evidence" value="ECO:0007669"/>
    <property type="project" value="UniProtKB-ARBA"/>
</dbReference>
<dbReference type="GO" id="GO:0048589">
    <property type="term" value="P:developmental growth"/>
    <property type="evidence" value="ECO:0007669"/>
    <property type="project" value="UniProtKB-ARBA"/>
</dbReference>
<evidence type="ECO:0000256" key="5">
    <source>
        <dbReference type="ARBA" id="ARBA00022729"/>
    </source>
</evidence>
<comment type="subcellular location">
    <subcellularLocation>
        <location evidence="2">Cell membrane</location>
        <topology evidence="2">Multi-pass membrane protein</topology>
    </subcellularLocation>
    <subcellularLocation>
        <location evidence="1 15">Cell membrane</location>
        <topology evidence="1 15">Single-pass type I membrane protein</topology>
    </subcellularLocation>
</comment>
<dbReference type="Gene3D" id="4.10.900.10">
    <property type="entry name" value="TCF3-CBD (Catenin binding domain)"/>
    <property type="match status" value="1"/>
</dbReference>
<evidence type="ECO:0000256" key="3">
    <source>
        <dbReference type="ARBA" id="ARBA00022536"/>
    </source>
</evidence>
<dbReference type="PROSITE" id="PS00232">
    <property type="entry name" value="CADHERIN_1"/>
    <property type="match status" value="1"/>
</dbReference>
<feature type="domain" description="Cadherin" evidence="20">
    <location>
        <begin position="89"/>
        <end position="188"/>
    </location>
</feature>
<evidence type="ECO:0000256" key="10">
    <source>
        <dbReference type="ARBA" id="ARBA00023136"/>
    </source>
</evidence>
<dbReference type="GO" id="GO:0007156">
    <property type="term" value="P:homophilic cell adhesion via plasma membrane adhesion molecules"/>
    <property type="evidence" value="ECO:0007669"/>
    <property type="project" value="InterPro"/>
</dbReference>
<proteinExistence type="predicted"/>
<dbReference type="STRING" id="36166.T1GB19"/>
<feature type="transmembrane region" description="Helical" evidence="18">
    <location>
        <begin position="731"/>
        <end position="751"/>
    </location>
</feature>
<evidence type="ECO:0000256" key="13">
    <source>
        <dbReference type="PROSITE-ProRule" id="PRU00043"/>
    </source>
</evidence>
<evidence type="ECO:0000256" key="14">
    <source>
        <dbReference type="PROSITE-ProRule" id="PRU00122"/>
    </source>
</evidence>
<dbReference type="InterPro" id="IPR002049">
    <property type="entry name" value="LE_dom"/>
</dbReference>
<evidence type="ECO:0000256" key="7">
    <source>
        <dbReference type="ARBA" id="ARBA00022837"/>
    </source>
</evidence>
<dbReference type="GO" id="GO:0000902">
    <property type="term" value="P:cell morphogenesis"/>
    <property type="evidence" value="ECO:0007669"/>
    <property type="project" value="TreeGrafter"/>
</dbReference>
<reference evidence="22" key="1">
    <citation type="submission" date="2013-02" db="EMBL/GenBank/DDBJ databases">
        <authorList>
            <person name="Hughes D."/>
        </authorList>
    </citation>
    <scope>NUCLEOTIDE SEQUENCE</scope>
    <source>
        <strain>Durham</strain>
        <strain evidence="22">NC isolate 2 -- Noor lab</strain>
    </source>
</reference>
<dbReference type="FunFam" id="2.60.40.60:FF:000032">
    <property type="entry name" value="FAT atypical cadherin 1"/>
    <property type="match status" value="1"/>
</dbReference>
<feature type="domain" description="Cadherin" evidence="20">
    <location>
        <begin position="7"/>
        <end position="88"/>
    </location>
</feature>
<dbReference type="GO" id="GO:0016342">
    <property type="term" value="C:catenin complex"/>
    <property type="evidence" value="ECO:0007669"/>
    <property type="project" value="TreeGrafter"/>
</dbReference>
<dbReference type="SUPFAM" id="SSF49313">
    <property type="entry name" value="Cadherin-like"/>
    <property type="match status" value="4"/>
</dbReference>
<dbReference type="PANTHER" id="PTHR24027:SF422">
    <property type="entry name" value="CADHERIN DOMAIN-CONTAINING PROTEIN"/>
    <property type="match status" value="1"/>
</dbReference>
<evidence type="ECO:0000256" key="17">
    <source>
        <dbReference type="SAM" id="MobiDB-lite"/>
    </source>
</evidence>
<dbReference type="GO" id="GO:0034332">
    <property type="term" value="P:adherens junction organization"/>
    <property type="evidence" value="ECO:0007669"/>
    <property type="project" value="TreeGrafter"/>
</dbReference>
<dbReference type="Pfam" id="PF01049">
    <property type="entry name" value="CADH_Y-type_LIR"/>
    <property type="match status" value="1"/>
</dbReference>
<dbReference type="CDD" id="cd00055">
    <property type="entry name" value="EGF_Lam"/>
    <property type="match status" value="1"/>
</dbReference>
<dbReference type="InterPro" id="IPR001791">
    <property type="entry name" value="Laminin_G"/>
</dbReference>
<keyword evidence="12" id="KW-0325">Glycoprotein</keyword>
<dbReference type="PRINTS" id="PR00205">
    <property type="entry name" value="CADHERIN"/>
</dbReference>
<dbReference type="GO" id="GO:0007163">
    <property type="term" value="P:establishment or maintenance of cell polarity"/>
    <property type="evidence" value="ECO:0007669"/>
    <property type="project" value="UniProtKB-ARBA"/>
</dbReference>
<organism evidence="21 22">
    <name type="scientific">Megaselia scalaris</name>
    <name type="common">Humpbacked fly</name>
    <name type="synonym">Phora scalaris</name>
    <dbReference type="NCBI Taxonomy" id="36166"/>
    <lineage>
        <taxon>Eukaryota</taxon>
        <taxon>Metazoa</taxon>
        <taxon>Ecdysozoa</taxon>
        <taxon>Arthropoda</taxon>
        <taxon>Hexapoda</taxon>
        <taxon>Insecta</taxon>
        <taxon>Pterygota</taxon>
        <taxon>Neoptera</taxon>
        <taxon>Endopterygota</taxon>
        <taxon>Diptera</taxon>
        <taxon>Brachycera</taxon>
        <taxon>Muscomorpha</taxon>
        <taxon>Platypezoidea</taxon>
        <taxon>Phoridae</taxon>
        <taxon>Megaseliini</taxon>
        <taxon>Megaselia</taxon>
    </lineage>
</organism>
<dbReference type="PROSITE" id="PS50025">
    <property type="entry name" value="LAM_G_DOMAIN"/>
    <property type="match status" value="1"/>
</dbReference>
<comment type="caution">
    <text evidence="14">Lacks conserved residue(s) required for the propagation of feature annotation.</text>
</comment>
<dbReference type="SMART" id="SM00282">
    <property type="entry name" value="LamG"/>
    <property type="match status" value="1"/>
</dbReference>
<dbReference type="InterPro" id="IPR002126">
    <property type="entry name" value="Cadherin-like_dom"/>
</dbReference>
<dbReference type="GO" id="GO:0016477">
    <property type="term" value="P:cell migration"/>
    <property type="evidence" value="ECO:0007669"/>
    <property type="project" value="TreeGrafter"/>
</dbReference>
<sequence>ANINFIVVEVQAEDIDAASQIFYSIVNGNVGEAFKIEPKTGKISVNNHLDYETITEYTLQIRAFDGIYDDNTTVIIKVENVNDNPPKFKQENYTTTIQEETVIQDCIIKIEAVDPDIKDPNSPQHIKYFVVKEEQKELLTIDDEGCLRLIQPLDRDPPNAIDEDGDGEKRLTDVAITLTDINDNAPEITNNQPVIWGENRNPGQIVQLQANDFDEQQNGPPFTYEIAANASEDIKEKFSIQRDYLYANVMFDREEQKEYFIPILISDSGEPKQSKVNTLHLIIGDENDNPMKEGRSRIFVYNYNGEAPSTKIGRVFVDDADDWDLNDKTFTWKDQSNEINPHEYFALDQNNGEITMLERTPAGEYKLLFSVEESSAHISTHSVDAEDQLQKLLAKFYNTSLENVDVFTVLAYNTSEKPQTLDVRFSAHGSPYYSPEKLNGILSTSNHQQEIEHALGLEIQMINIDECLIEKKKCETSCTNVLYKSHVPHMIYSNTTSFVGVNAYVKAECECKASLPQIECLNNGTYDAVKGQCECDVGFNGPYCERVSVGFHGNGFAMYPPISPCDNTKISLELAPRIDNGLVMYIGPMSYNHLLPIQDFLSLELVEGFPVLTVDYGTGATRIEHKHVRLESGKSYTIEITLQRTGIEMLVDNCKLSKCMSVGAPQGPNEFLNTVQLDITPSTHGYSGCISNLTISGHTYNIGEPHFYKNIDPGCQNAVVAAVQFGINRNFLIAIIACICILLILLLAVVVQKRQQNGWNEKDTDDIRETIINYEDEGGGERDTDYDLNVLRPPPIYEEKPNHGLMIPPNLHNNNIQDIVGFLGDKKDSCDKDNLAYPVDDVRHYAYEGDGNSDGSLSSLASCTDEGDLNFDYLSNFGPRFRKLADMYGEEPSDDDSNVDDEPGWRI</sequence>
<keyword evidence="10 18" id="KW-0472">Membrane</keyword>
<dbReference type="PANTHER" id="PTHR24027">
    <property type="entry name" value="CADHERIN-23"/>
    <property type="match status" value="1"/>
</dbReference>
<dbReference type="PROSITE" id="PS01186">
    <property type="entry name" value="EGF_2"/>
    <property type="match status" value="1"/>
</dbReference>
<evidence type="ECO:0000256" key="6">
    <source>
        <dbReference type="ARBA" id="ARBA00022737"/>
    </source>
</evidence>
<dbReference type="Pfam" id="PF24811">
    <property type="entry name" value="Ig_Shg"/>
    <property type="match status" value="1"/>
</dbReference>
<dbReference type="EnsemblMetazoa" id="MESCA000439-RA">
    <property type="protein sequence ID" value="MESCA000439-PA"/>
    <property type="gene ID" value="MESCA000439"/>
</dbReference>
<dbReference type="Pfam" id="PF00028">
    <property type="entry name" value="Cadherin"/>
    <property type="match status" value="1"/>
</dbReference>
<name>T1GB19_MEGSC</name>
<dbReference type="GO" id="GO:0008013">
    <property type="term" value="F:beta-catenin binding"/>
    <property type="evidence" value="ECO:0007669"/>
    <property type="project" value="TreeGrafter"/>
</dbReference>
<evidence type="ECO:0000259" key="19">
    <source>
        <dbReference type="PROSITE" id="PS50025"/>
    </source>
</evidence>
<keyword evidence="8 15" id="KW-0130">Cell adhesion</keyword>
<dbReference type="Pfam" id="PF02210">
    <property type="entry name" value="Laminin_G_2"/>
    <property type="match status" value="1"/>
</dbReference>
<keyword evidence="22" id="KW-1185">Reference proteome</keyword>
<keyword evidence="5" id="KW-0732">Signal</keyword>
<evidence type="ECO:0000256" key="16">
    <source>
        <dbReference type="RuleBase" id="RU004357"/>
    </source>
</evidence>
<feature type="domain" description="Cadherin" evidence="20">
    <location>
        <begin position="198"/>
        <end position="299"/>
    </location>
</feature>
<dbReference type="OMA" id="QMINIDE"/>
<evidence type="ECO:0000256" key="9">
    <source>
        <dbReference type="ARBA" id="ARBA00022989"/>
    </source>
</evidence>
<dbReference type="AlphaFoldDB" id="T1GB19"/>
<dbReference type="GO" id="GO:0005912">
    <property type="term" value="C:adherens junction"/>
    <property type="evidence" value="ECO:0007669"/>
    <property type="project" value="TreeGrafter"/>
</dbReference>
<evidence type="ECO:0000256" key="4">
    <source>
        <dbReference type="ARBA" id="ARBA00022692"/>
    </source>
</evidence>
<dbReference type="SUPFAM" id="SSF49899">
    <property type="entry name" value="Concanavalin A-like lectins/glucanases"/>
    <property type="match status" value="1"/>
</dbReference>
<evidence type="ECO:0000259" key="20">
    <source>
        <dbReference type="PROSITE" id="PS50268"/>
    </source>
</evidence>
<dbReference type="InterPro" id="IPR000742">
    <property type="entry name" value="EGF"/>
</dbReference>
<dbReference type="InterPro" id="IPR020894">
    <property type="entry name" value="Cadherin_CS"/>
</dbReference>
<keyword evidence="7 13" id="KW-0106">Calcium</keyword>
<accession>T1GB19</accession>
<protein>
    <recommendedName>
        <fullName evidence="23">DE-cadherin</fullName>
    </recommendedName>
</protein>
<dbReference type="GO" id="GO:0016339">
    <property type="term" value="P:calcium-dependent cell-cell adhesion via plasma membrane cell adhesion molecules"/>
    <property type="evidence" value="ECO:0007669"/>
    <property type="project" value="TreeGrafter"/>
</dbReference>
<dbReference type="EMBL" id="CAQQ02091388">
    <property type="status" value="NOT_ANNOTATED_CDS"/>
    <property type="molecule type" value="Genomic_DNA"/>
</dbReference>
<evidence type="ECO:0008006" key="23">
    <source>
        <dbReference type="Google" id="ProtNLM"/>
    </source>
</evidence>
<evidence type="ECO:0000256" key="8">
    <source>
        <dbReference type="ARBA" id="ARBA00022889"/>
    </source>
</evidence>
<dbReference type="InterPro" id="IPR000233">
    <property type="entry name" value="Cadherin_Y-type_LIR"/>
</dbReference>
<evidence type="ECO:0000256" key="12">
    <source>
        <dbReference type="ARBA" id="ARBA00023180"/>
    </source>
</evidence>